<keyword evidence="6" id="KW-0238">DNA-binding</keyword>
<evidence type="ECO:0000256" key="3">
    <source>
        <dbReference type="ARBA" id="ARBA00022723"/>
    </source>
</evidence>
<feature type="compositionally biased region" description="Polar residues" evidence="9">
    <location>
        <begin position="44"/>
        <end position="54"/>
    </location>
</feature>
<dbReference type="InParanoid" id="D2VJM9"/>
<evidence type="ECO:0000313" key="10">
    <source>
        <dbReference type="EMBL" id="EFC42981.1"/>
    </source>
</evidence>
<keyword evidence="4" id="KW-0677">Repeat</keyword>
<dbReference type="VEuPathDB" id="AmoebaDB:NAEGRDRAFT_69096"/>
<dbReference type="STRING" id="5762.D2VJM9"/>
<keyword evidence="3" id="KW-0479">Metal-binding</keyword>
<protein>
    <submittedName>
        <fullName evidence="10">Predicted protein</fullName>
    </submittedName>
</protein>
<keyword evidence="7" id="KW-0804">Transcription</keyword>
<dbReference type="GO" id="GO:0003677">
    <property type="term" value="F:DNA binding"/>
    <property type="evidence" value="ECO:0007669"/>
    <property type="project" value="UniProtKB-KW"/>
</dbReference>
<evidence type="ECO:0000256" key="6">
    <source>
        <dbReference type="ARBA" id="ARBA00023125"/>
    </source>
</evidence>
<feature type="compositionally biased region" description="Low complexity" evidence="9">
    <location>
        <begin position="55"/>
        <end position="74"/>
    </location>
</feature>
<evidence type="ECO:0000256" key="1">
    <source>
        <dbReference type="ARBA" id="ARBA00004123"/>
    </source>
</evidence>
<dbReference type="PROSITE" id="PS00115">
    <property type="entry name" value="RNA_POL_II_REPEAT"/>
    <property type="match status" value="1"/>
</dbReference>
<evidence type="ECO:0000256" key="2">
    <source>
        <dbReference type="ARBA" id="ARBA00022553"/>
    </source>
</evidence>
<dbReference type="InterPro" id="IPR000684">
    <property type="entry name" value="RNA_pol_II_repeat_euk"/>
</dbReference>
<organism evidence="11">
    <name type="scientific">Naegleria gruberi</name>
    <name type="common">Amoeba</name>
    <dbReference type="NCBI Taxonomy" id="5762"/>
    <lineage>
        <taxon>Eukaryota</taxon>
        <taxon>Discoba</taxon>
        <taxon>Heterolobosea</taxon>
        <taxon>Tetramitia</taxon>
        <taxon>Eutetramitia</taxon>
        <taxon>Vahlkampfiidae</taxon>
        <taxon>Naegleria</taxon>
    </lineage>
</organism>
<dbReference type="KEGG" id="ngr:NAEGRDRAFT_69096"/>
<feature type="compositionally biased region" description="Polar residues" evidence="9">
    <location>
        <begin position="1"/>
        <end position="11"/>
    </location>
</feature>
<dbReference type="eggNOG" id="KOG0260">
    <property type="taxonomic scope" value="Eukaryota"/>
</dbReference>
<feature type="compositionally biased region" description="Low complexity" evidence="9">
    <location>
        <begin position="27"/>
        <end position="43"/>
    </location>
</feature>
<keyword evidence="5" id="KW-0862">Zinc</keyword>
<feature type="region of interest" description="Disordered" evidence="9">
    <location>
        <begin position="1"/>
        <end position="74"/>
    </location>
</feature>
<dbReference type="EMBL" id="GG738876">
    <property type="protein sequence ID" value="EFC42981.1"/>
    <property type="molecule type" value="Genomic_DNA"/>
</dbReference>
<dbReference type="RefSeq" id="XP_002675725.1">
    <property type="nucleotide sequence ID" value="XM_002675679.1"/>
</dbReference>
<keyword evidence="2" id="KW-0597">Phosphoprotein</keyword>
<dbReference type="AlphaFoldDB" id="D2VJM9"/>
<dbReference type="GO" id="GO:0005634">
    <property type="term" value="C:nucleus"/>
    <property type="evidence" value="ECO:0007669"/>
    <property type="project" value="UniProtKB-SubCell"/>
</dbReference>
<dbReference type="GO" id="GO:0046872">
    <property type="term" value="F:metal ion binding"/>
    <property type="evidence" value="ECO:0007669"/>
    <property type="project" value="UniProtKB-KW"/>
</dbReference>
<name>D2VJM9_NAEGR</name>
<keyword evidence="11" id="KW-1185">Reference proteome</keyword>
<proteinExistence type="predicted"/>
<gene>
    <name evidence="10" type="ORF">NAEGRDRAFT_69096</name>
</gene>
<evidence type="ECO:0000256" key="8">
    <source>
        <dbReference type="ARBA" id="ARBA00023242"/>
    </source>
</evidence>
<dbReference type="GO" id="GO:0006366">
    <property type="term" value="P:transcription by RNA polymerase II"/>
    <property type="evidence" value="ECO:0007669"/>
    <property type="project" value="InterPro"/>
</dbReference>
<accession>D2VJM9</accession>
<sequence length="329" mass="37491">MQNHTSQVQGDSFSLPPSSSPPPPPQEVSTQQQTSYYSWSPTSLSEAAKQQQTEYYSGGSPSYSPTSPSYSPTTPVYAPTSPAYSPTYTPTSPCYSYTSPYYSTIFYLPRETVLSFDLDQSVLERIEKETRNWGVLRWRNPELGERFWGHVYMSVDSKIVEIIREHYGPKGLITKVRELLGEVGESHSTVEYNAFLLPTHFTVIGSKEWQQAFLGLEKEVEYFTVKNPAENVFESSIEFVNSPYKSYSKLFKEEKIQELCNFTYFTRSGFANSLPNEIVSHIKQFLIIDLKESGRKVKFSITGQISLVPRQFGEKLGFILHVDCPEMNN</sequence>
<comment type="subcellular location">
    <subcellularLocation>
        <location evidence="1">Nucleus</location>
    </subcellularLocation>
</comment>
<evidence type="ECO:0000256" key="4">
    <source>
        <dbReference type="ARBA" id="ARBA00022737"/>
    </source>
</evidence>
<dbReference type="Proteomes" id="UP000006671">
    <property type="component" value="Unassembled WGS sequence"/>
</dbReference>
<dbReference type="GeneID" id="8854496"/>
<keyword evidence="8" id="KW-0539">Nucleus</keyword>
<reference evidence="10 11" key="1">
    <citation type="journal article" date="2010" name="Cell">
        <title>The genome of Naegleria gruberi illuminates early eukaryotic versatility.</title>
        <authorList>
            <person name="Fritz-Laylin L.K."/>
            <person name="Prochnik S.E."/>
            <person name="Ginger M.L."/>
            <person name="Dacks J.B."/>
            <person name="Carpenter M.L."/>
            <person name="Field M.C."/>
            <person name="Kuo A."/>
            <person name="Paredez A."/>
            <person name="Chapman J."/>
            <person name="Pham J."/>
            <person name="Shu S."/>
            <person name="Neupane R."/>
            <person name="Cipriano M."/>
            <person name="Mancuso J."/>
            <person name="Tu H."/>
            <person name="Salamov A."/>
            <person name="Lindquist E."/>
            <person name="Shapiro H."/>
            <person name="Lucas S."/>
            <person name="Grigoriev I.V."/>
            <person name="Cande W.Z."/>
            <person name="Fulton C."/>
            <person name="Rokhsar D.S."/>
            <person name="Dawson S.C."/>
        </authorList>
    </citation>
    <scope>NUCLEOTIDE SEQUENCE [LARGE SCALE GENOMIC DNA]</scope>
    <source>
        <strain evidence="10 11">NEG-M</strain>
    </source>
</reference>
<evidence type="ECO:0000256" key="9">
    <source>
        <dbReference type="SAM" id="MobiDB-lite"/>
    </source>
</evidence>
<evidence type="ECO:0000256" key="5">
    <source>
        <dbReference type="ARBA" id="ARBA00022833"/>
    </source>
</evidence>
<evidence type="ECO:0000313" key="11">
    <source>
        <dbReference type="Proteomes" id="UP000006671"/>
    </source>
</evidence>
<evidence type="ECO:0000256" key="7">
    <source>
        <dbReference type="ARBA" id="ARBA00023163"/>
    </source>
</evidence>